<dbReference type="Proteomes" id="UP000053105">
    <property type="component" value="Unassembled WGS sequence"/>
</dbReference>
<protein>
    <submittedName>
        <fullName evidence="2">Uncharacterized protein</fullName>
    </submittedName>
</protein>
<feature type="region of interest" description="Disordered" evidence="1">
    <location>
        <begin position="44"/>
        <end position="68"/>
    </location>
</feature>
<sequence>MPSFCKQHLHLCSLTLLESCRGHNPDCKHSHDVDPGYSIGRALRQSSKASHEPDHRQHPLSNPSRGKDVTRVTVTQKYPFLVIVLQVAHMYLLRNLSSKFTVLCQIRVKNINNFYSVIYRRIQKEDELLYTVWSLVMVREPVTNARDGTVQGPEKPRYVARNSGNEKFGELSPEKVQPHSKKIKNLSQFTETCKRRDGSVAKETGRKFASERIKALGSSIIFSEASSSSVLISGNSDKKTLKKQYTTKRLAIKRNFYFGWWFCRSLELIFVYPNLLLGVLDRKECKLQPFF</sequence>
<gene>
    <name evidence="2" type="ORF">WN51_08637</name>
</gene>
<evidence type="ECO:0000313" key="2">
    <source>
        <dbReference type="EMBL" id="KOX78878.1"/>
    </source>
</evidence>
<accession>A0A0N1IU09</accession>
<proteinExistence type="predicted"/>
<keyword evidence="3" id="KW-1185">Reference proteome</keyword>
<name>A0A0N1IU09_9HYME</name>
<dbReference type="AlphaFoldDB" id="A0A0N1IU09"/>
<reference evidence="2 3" key="1">
    <citation type="submission" date="2015-07" db="EMBL/GenBank/DDBJ databases">
        <title>The genome of Melipona quadrifasciata.</title>
        <authorList>
            <person name="Pan H."/>
            <person name="Kapheim K."/>
        </authorList>
    </citation>
    <scope>NUCLEOTIDE SEQUENCE [LARGE SCALE GENOMIC DNA]</scope>
    <source>
        <strain evidence="2">0111107301</strain>
        <tissue evidence="2">Whole body</tissue>
    </source>
</reference>
<organism evidence="2 3">
    <name type="scientific">Melipona quadrifasciata</name>
    <dbReference type="NCBI Taxonomy" id="166423"/>
    <lineage>
        <taxon>Eukaryota</taxon>
        <taxon>Metazoa</taxon>
        <taxon>Ecdysozoa</taxon>
        <taxon>Arthropoda</taxon>
        <taxon>Hexapoda</taxon>
        <taxon>Insecta</taxon>
        <taxon>Pterygota</taxon>
        <taxon>Neoptera</taxon>
        <taxon>Endopterygota</taxon>
        <taxon>Hymenoptera</taxon>
        <taxon>Apocrita</taxon>
        <taxon>Aculeata</taxon>
        <taxon>Apoidea</taxon>
        <taxon>Anthophila</taxon>
        <taxon>Apidae</taxon>
        <taxon>Melipona</taxon>
    </lineage>
</organism>
<dbReference type="EMBL" id="KQ435719">
    <property type="protein sequence ID" value="KOX78878.1"/>
    <property type="molecule type" value="Genomic_DNA"/>
</dbReference>
<evidence type="ECO:0000256" key="1">
    <source>
        <dbReference type="SAM" id="MobiDB-lite"/>
    </source>
</evidence>
<evidence type="ECO:0000313" key="3">
    <source>
        <dbReference type="Proteomes" id="UP000053105"/>
    </source>
</evidence>